<dbReference type="Proteomes" id="UP000076502">
    <property type="component" value="Unassembled WGS sequence"/>
</dbReference>
<sequence length="542" mass="64825">VSRFREKQYQLAAQKNNEAFRKYDYYQQAARYFERECRIAKHYDSWNYKNIDPKGELEKARKRERLLVRRNKLRNLLKEEEKTYRRELEERNKPRSRPEEKSLEVLKQKLKERRAEQSLYLPKTCRRFQSYFVCPTDSTSPRWNTLKGTNLQSPRVCRDSTNLIHQNRPNSYPRNFEMSENDTKHTNDDDFQSPEIHSRNTSAYFARRSLQNTNVRHEGREEYDSYREHRTSPTFSAPTGRHENVVHANNKENTKEDSNPSSCLDEVTVKLGSCSMHDRIDSQENNHQQDIEIDHPEISGDEADTPHAETFAESSARHEKDKWDRYTVQEDEARIGVNRKDNRQFEVEKTMPWLRMVPGDKNLSKQMFLYLTHNELKNNIEDLAKREQHACNKQSWDEALRLRDMRNRLELIREKQVYNIENLQMDEEVRKMGLLNIGKREAELTARESVCMDSTMYSEEAKEIWQKWLHEDDRSGIKDARHQREALMNNLEKEWKDLAIRDKERITHTYQHVMKDSTLQDEHKLAAGIYQSKMKSFPTSLK</sequence>
<dbReference type="OMA" id="ECRIAKH"/>
<feature type="non-terminal residue" evidence="2">
    <location>
        <position position="1"/>
    </location>
</feature>
<evidence type="ECO:0000256" key="1">
    <source>
        <dbReference type="SAM" id="MobiDB-lite"/>
    </source>
</evidence>
<feature type="region of interest" description="Disordered" evidence="1">
    <location>
        <begin position="84"/>
        <end position="104"/>
    </location>
</feature>
<keyword evidence="3" id="KW-1185">Reference proteome</keyword>
<name>A0A154PL36_DUFNO</name>
<evidence type="ECO:0000313" key="3">
    <source>
        <dbReference type="Proteomes" id="UP000076502"/>
    </source>
</evidence>
<dbReference type="AlphaFoldDB" id="A0A154PL36"/>
<organism evidence="2 3">
    <name type="scientific">Dufourea novaeangliae</name>
    <name type="common">Sweat bee</name>
    <dbReference type="NCBI Taxonomy" id="178035"/>
    <lineage>
        <taxon>Eukaryota</taxon>
        <taxon>Metazoa</taxon>
        <taxon>Ecdysozoa</taxon>
        <taxon>Arthropoda</taxon>
        <taxon>Hexapoda</taxon>
        <taxon>Insecta</taxon>
        <taxon>Pterygota</taxon>
        <taxon>Neoptera</taxon>
        <taxon>Endopterygota</taxon>
        <taxon>Hymenoptera</taxon>
        <taxon>Apocrita</taxon>
        <taxon>Aculeata</taxon>
        <taxon>Apoidea</taxon>
        <taxon>Anthophila</taxon>
        <taxon>Halictidae</taxon>
        <taxon>Rophitinae</taxon>
        <taxon>Dufourea</taxon>
    </lineage>
</organism>
<feature type="region of interest" description="Disordered" evidence="1">
    <location>
        <begin position="219"/>
        <end position="241"/>
    </location>
</feature>
<proteinExistence type="predicted"/>
<accession>A0A154PL36</accession>
<feature type="compositionally biased region" description="Polar residues" evidence="1">
    <location>
        <begin position="163"/>
        <end position="173"/>
    </location>
</feature>
<evidence type="ECO:0000313" key="2">
    <source>
        <dbReference type="EMBL" id="KZC12591.1"/>
    </source>
</evidence>
<protein>
    <submittedName>
        <fullName evidence="2">Uncharacterized protein</fullName>
    </submittedName>
</protein>
<gene>
    <name evidence="2" type="ORF">WN55_03344</name>
</gene>
<feature type="compositionally biased region" description="Basic and acidic residues" evidence="1">
    <location>
        <begin position="219"/>
        <end position="231"/>
    </location>
</feature>
<dbReference type="OrthoDB" id="7675441at2759"/>
<dbReference type="EMBL" id="KQ434954">
    <property type="protein sequence ID" value="KZC12591.1"/>
    <property type="molecule type" value="Genomic_DNA"/>
</dbReference>
<feature type="region of interest" description="Disordered" evidence="1">
    <location>
        <begin position="163"/>
        <end position="196"/>
    </location>
</feature>
<reference evidence="2 3" key="1">
    <citation type="submission" date="2015-07" db="EMBL/GenBank/DDBJ databases">
        <title>The genome of Dufourea novaeangliae.</title>
        <authorList>
            <person name="Pan H."/>
            <person name="Kapheim K."/>
        </authorList>
    </citation>
    <scope>NUCLEOTIDE SEQUENCE [LARGE SCALE GENOMIC DNA]</scope>
    <source>
        <strain evidence="2">0120121106</strain>
        <tissue evidence="2">Whole body</tissue>
    </source>
</reference>